<accession>A0A840P795</accession>
<comment type="caution">
    <text evidence="2">The sequence shown here is derived from an EMBL/GenBank/DDBJ whole genome shotgun (WGS) entry which is preliminary data.</text>
</comment>
<proteinExistence type="predicted"/>
<feature type="region of interest" description="Disordered" evidence="1">
    <location>
        <begin position="1"/>
        <end position="67"/>
    </location>
</feature>
<dbReference type="Proteomes" id="UP000578449">
    <property type="component" value="Unassembled WGS sequence"/>
</dbReference>
<reference evidence="2 3" key="1">
    <citation type="submission" date="2020-08" db="EMBL/GenBank/DDBJ databases">
        <title>Genomic Encyclopedia of Type Strains, Phase IV (KMG-IV): sequencing the most valuable type-strain genomes for metagenomic binning, comparative biology and taxonomic classification.</title>
        <authorList>
            <person name="Goeker M."/>
        </authorList>
    </citation>
    <scope>NUCLEOTIDE SEQUENCE [LARGE SCALE GENOMIC DNA]</scope>
    <source>
        <strain evidence="2 3">DSM 45615</strain>
    </source>
</reference>
<evidence type="ECO:0000313" key="3">
    <source>
        <dbReference type="Proteomes" id="UP000578449"/>
    </source>
</evidence>
<feature type="region of interest" description="Disordered" evidence="1">
    <location>
        <begin position="83"/>
        <end position="166"/>
    </location>
</feature>
<evidence type="ECO:0000256" key="1">
    <source>
        <dbReference type="SAM" id="MobiDB-lite"/>
    </source>
</evidence>
<organism evidence="2 3">
    <name type="scientific">Thermocatellispora tengchongensis</name>
    <dbReference type="NCBI Taxonomy" id="1073253"/>
    <lineage>
        <taxon>Bacteria</taxon>
        <taxon>Bacillati</taxon>
        <taxon>Actinomycetota</taxon>
        <taxon>Actinomycetes</taxon>
        <taxon>Streptosporangiales</taxon>
        <taxon>Streptosporangiaceae</taxon>
        <taxon>Thermocatellispora</taxon>
    </lineage>
</organism>
<keyword evidence="3" id="KW-1185">Reference proteome</keyword>
<gene>
    <name evidence="2" type="ORF">HNP84_002808</name>
</gene>
<name>A0A840P795_9ACTN</name>
<dbReference type="AlphaFoldDB" id="A0A840P795"/>
<feature type="compositionally biased region" description="Gly residues" evidence="1">
    <location>
        <begin position="1"/>
        <end position="11"/>
    </location>
</feature>
<evidence type="ECO:0000313" key="2">
    <source>
        <dbReference type="EMBL" id="MBB5133087.1"/>
    </source>
</evidence>
<dbReference type="EMBL" id="JACHGN010000005">
    <property type="protein sequence ID" value="MBB5133087.1"/>
    <property type="molecule type" value="Genomic_DNA"/>
</dbReference>
<protein>
    <submittedName>
        <fullName evidence="2">Uncharacterized protein</fullName>
    </submittedName>
</protein>
<sequence>MAGGAVAGGGPFAAPRRPERRHHRRDDLRRTGCGASAVGNEPAARRPSALGGVPVASPVSDRGPSAARRASVVGAAVVAGDTSAASHPCTVSGASIASPVPGGRGLTPARCPILPRRVSPVSCPTGGRDAGVGSDAAGVRDVPLESHVSLGSGLSIPSGRPIRGRS</sequence>